<dbReference type="PIRSF" id="PIRSF039102">
    <property type="entry name" value="Ddl/VanB"/>
    <property type="match status" value="1"/>
</dbReference>
<dbReference type="PANTHER" id="PTHR23132:SF23">
    <property type="entry name" value="D-ALANINE--D-ALANINE LIGASE B"/>
    <property type="match status" value="1"/>
</dbReference>
<dbReference type="InterPro" id="IPR016185">
    <property type="entry name" value="PreATP-grasp_dom_sf"/>
</dbReference>
<dbReference type="NCBIfam" id="TIGR01205">
    <property type="entry name" value="D_ala_D_alaTIGR"/>
    <property type="match status" value="1"/>
</dbReference>
<comment type="catalytic activity">
    <reaction evidence="4">
        <text>2 D-alanine + ATP = D-alanyl-D-alanine + ADP + phosphate + H(+)</text>
        <dbReference type="Rhea" id="RHEA:11224"/>
        <dbReference type="ChEBI" id="CHEBI:15378"/>
        <dbReference type="ChEBI" id="CHEBI:30616"/>
        <dbReference type="ChEBI" id="CHEBI:43474"/>
        <dbReference type="ChEBI" id="CHEBI:57416"/>
        <dbReference type="ChEBI" id="CHEBI:57822"/>
        <dbReference type="ChEBI" id="CHEBI:456216"/>
        <dbReference type="EC" id="6.3.2.4"/>
    </reaction>
</comment>
<proteinExistence type="inferred from homology"/>
<comment type="caution">
    <text evidence="7">The sequence shown here is derived from an EMBL/GenBank/DDBJ whole genome shotgun (WGS) entry which is preliminary data.</text>
</comment>
<name>A0ABU9KW06_9FLAO</name>
<reference evidence="7 8" key="1">
    <citation type="submission" date="2024-04" db="EMBL/GenBank/DDBJ databases">
        <title>whole genome sequencing of Lutimonas vermicola strain IMCC1616.</title>
        <authorList>
            <person name="Bae S.S."/>
        </authorList>
    </citation>
    <scope>NUCLEOTIDE SEQUENCE [LARGE SCALE GENOMIC DNA]</scope>
    <source>
        <strain evidence="7 8">IMCC1616</strain>
    </source>
</reference>
<evidence type="ECO:0000256" key="3">
    <source>
        <dbReference type="ARBA" id="ARBA00023316"/>
    </source>
</evidence>
<dbReference type="InterPro" id="IPR005905">
    <property type="entry name" value="D_ala_D_ala"/>
</dbReference>
<feature type="domain" description="ATP-grasp" evidence="6">
    <location>
        <begin position="121"/>
        <end position="320"/>
    </location>
</feature>
<comment type="function">
    <text evidence="4">Cell wall formation.</text>
</comment>
<dbReference type="InterPro" id="IPR013815">
    <property type="entry name" value="ATP_grasp_subdomain_1"/>
</dbReference>
<comment type="pathway">
    <text evidence="4">Cell wall biogenesis; peptidoglycan biosynthesis.</text>
</comment>
<comment type="subcellular location">
    <subcellularLocation>
        <location evidence="4">Cytoplasm</location>
    </subcellularLocation>
</comment>
<evidence type="ECO:0000313" key="8">
    <source>
        <dbReference type="Proteomes" id="UP001474120"/>
    </source>
</evidence>
<gene>
    <name evidence="4" type="primary">ddl</name>
    <name evidence="7" type="ORF">AABB81_00560</name>
</gene>
<dbReference type="SUPFAM" id="SSF52440">
    <property type="entry name" value="PreATP-grasp domain"/>
    <property type="match status" value="1"/>
</dbReference>
<comment type="similarity">
    <text evidence="1 4">Belongs to the D-alanine--D-alanine ligase family.</text>
</comment>
<keyword evidence="8" id="KW-1185">Reference proteome</keyword>
<dbReference type="PANTHER" id="PTHR23132">
    <property type="entry name" value="D-ALANINE--D-ALANINE LIGASE"/>
    <property type="match status" value="1"/>
</dbReference>
<evidence type="ECO:0000256" key="5">
    <source>
        <dbReference type="PROSITE-ProRule" id="PRU00409"/>
    </source>
</evidence>
<keyword evidence="3 4" id="KW-0961">Cell wall biogenesis/degradation</keyword>
<dbReference type="GO" id="GO:0008716">
    <property type="term" value="F:D-alanine-D-alanine ligase activity"/>
    <property type="evidence" value="ECO:0007669"/>
    <property type="project" value="UniProtKB-EC"/>
</dbReference>
<dbReference type="Gene3D" id="3.40.50.20">
    <property type="match status" value="1"/>
</dbReference>
<keyword evidence="5" id="KW-0067">ATP-binding</keyword>
<keyword evidence="5" id="KW-0547">Nucleotide-binding</keyword>
<dbReference type="Pfam" id="PF07478">
    <property type="entry name" value="Dala_Dala_lig_C"/>
    <property type="match status" value="1"/>
</dbReference>
<dbReference type="Gene3D" id="3.30.1490.20">
    <property type="entry name" value="ATP-grasp fold, A domain"/>
    <property type="match status" value="1"/>
</dbReference>
<dbReference type="InterPro" id="IPR011095">
    <property type="entry name" value="Dala_Dala_lig_C"/>
</dbReference>
<evidence type="ECO:0000256" key="4">
    <source>
        <dbReference type="HAMAP-Rule" id="MF_00047"/>
    </source>
</evidence>
<dbReference type="RefSeq" id="WP_342157898.1">
    <property type="nucleotide sequence ID" value="NZ_JBCDNA010000001.1"/>
</dbReference>
<keyword evidence="2 4" id="KW-0436">Ligase</keyword>
<dbReference type="HAMAP" id="MF_00047">
    <property type="entry name" value="Dala_Dala_lig"/>
    <property type="match status" value="1"/>
</dbReference>
<dbReference type="NCBIfam" id="NF002527">
    <property type="entry name" value="PRK01966.1-3"/>
    <property type="match status" value="1"/>
</dbReference>
<dbReference type="Gene3D" id="3.30.470.20">
    <property type="entry name" value="ATP-grasp fold, B domain"/>
    <property type="match status" value="1"/>
</dbReference>
<dbReference type="EMBL" id="JBCDNA010000001">
    <property type="protein sequence ID" value="MEL4454368.1"/>
    <property type="molecule type" value="Genomic_DNA"/>
</dbReference>
<dbReference type="EC" id="6.3.2.4" evidence="4"/>
<organism evidence="7 8">
    <name type="scientific">Lutimonas vermicola</name>
    <dbReference type="NCBI Taxonomy" id="414288"/>
    <lineage>
        <taxon>Bacteria</taxon>
        <taxon>Pseudomonadati</taxon>
        <taxon>Bacteroidota</taxon>
        <taxon>Flavobacteriia</taxon>
        <taxon>Flavobacteriales</taxon>
        <taxon>Flavobacteriaceae</taxon>
        <taxon>Lutimonas</taxon>
    </lineage>
</organism>
<accession>A0ABU9KW06</accession>
<protein>
    <recommendedName>
        <fullName evidence="4">D-alanine--D-alanine ligase</fullName>
        <ecNumber evidence="4">6.3.2.4</ecNumber>
    </recommendedName>
    <alternativeName>
        <fullName evidence="4">D-Ala-D-Ala ligase</fullName>
    </alternativeName>
    <alternativeName>
        <fullName evidence="4">D-alanylalanine synthetase</fullName>
    </alternativeName>
</protein>
<dbReference type="Pfam" id="PF01820">
    <property type="entry name" value="Dala_Dala_lig_N"/>
    <property type="match status" value="1"/>
</dbReference>
<keyword evidence="4" id="KW-0963">Cytoplasm</keyword>
<keyword evidence="4" id="KW-0133">Cell shape</keyword>
<dbReference type="InterPro" id="IPR011127">
    <property type="entry name" value="Dala_Dala_lig_N"/>
</dbReference>
<dbReference type="Proteomes" id="UP001474120">
    <property type="component" value="Unassembled WGS sequence"/>
</dbReference>
<sequence length="322" mass="36403">MKKNIAIIMGGYSSEAGISIQSGNVVYKNLNKDKFNVFRILILREKWVYQDENEREHPMNMADFTTTVNGYKTKFDFVFNAIHGHPGEDGTILAYFDLLGIRHSSAPFYQMAVAFNKRDCLSLLKPYGIRTARSIYLNKGEDLAFDEIKSTVGLPCFVKPNRAGSSFGISKVYKEEELSPALTKAFDEDDEILIEQFLDGIEVSVGVIKWQGDILVLPITEIDSDNDFFDYEAKYLGQSREITPARISEKQKKNVSEMARKIYQKMRLKGLSRADFIFVGDEPHFIELNMVPGLSAESILPKQAREAGISLSDLFESTINSN</sequence>
<dbReference type="InterPro" id="IPR011761">
    <property type="entry name" value="ATP-grasp"/>
</dbReference>
<evidence type="ECO:0000313" key="7">
    <source>
        <dbReference type="EMBL" id="MEL4454368.1"/>
    </source>
</evidence>
<evidence type="ECO:0000256" key="1">
    <source>
        <dbReference type="ARBA" id="ARBA00010871"/>
    </source>
</evidence>
<dbReference type="PROSITE" id="PS50975">
    <property type="entry name" value="ATP_GRASP"/>
    <property type="match status" value="1"/>
</dbReference>
<keyword evidence="4" id="KW-0573">Peptidoglycan synthesis</keyword>
<evidence type="ECO:0000256" key="2">
    <source>
        <dbReference type="ARBA" id="ARBA00022598"/>
    </source>
</evidence>
<dbReference type="SUPFAM" id="SSF56059">
    <property type="entry name" value="Glutathione synthetase ATP-binding domain-like"/>
    <property type="match status" value="1"/>
</dbReference>
<evidence type="ECO:0000259" key="6">
    <source>
        <dbReference type="PROSITE" id="PS50975"/>
    </source>
</evidence>